<name>A0A4P9Y4F0_9FUNG</name>
<dbReference type="Gene3D" id="3.40.630.30">
    <property type="match status" value="1"/>
</dbReference>
<sequence length="210" mass="23694">MVKSSPFYELLEVKGATIVVRSAASQDLVHLEVLYTLINMANQSSASWTGEGHLVKVERIDRESLRKIIISESFTLLLGFPPNLSGEEVKPIACLEVAIKGKRGYTNLLAVDPAYQSKGVASAMSRASDRYFISHNIFFTVLTVLHRRDDIKAWYYRAGYRPTGRTEPFPDPDNTLEEECYLEEWGKPLKAATCHPNRNANRSHVIRSHL</sequence>
<dbReference type="CDD" id="cd04301">
    <property type="entry name" value="NAT_SF"/>
    <property type="match status" value="1"/>
</dbReference>
<dbReference type="EMBL" id="KZ987955">
    <property type="protein sequence ID" value="RKP13733.1"/>
    <property type="molecule type" value="Genomic_DNA"/>
</dbReference>
<dbReference type="OrthoDB" id="5689at2759"/>
<evidence type="ECO:0000259" key="1">
    <source>
        <dbReference type="PROSITE" id="PS51186"/>
    </source>
</evidence>
<keyword evidence="3" id="KW-1185">Reference proteome</keyword>
<organism evidence="2 3">
    <name type="scientific">Piptocephalis cylindrospora</name>
    <dbReference type="NCBI Taxonomy" id="1907219"/>
    <lineage>
        <taxon>Eukaryota</taxon>
        <taxon>Fungi</taxon>
        <taxon>Fungi incertae sedis</taxon>
        <taxon>Zoopagomycota</taxon>
        <taxon>Zoopagomycotina</taxon>
        <taxon>Zoopagomycetes</taxon>
        <taxon>Zoopagales</taxon>
        <taxon>Piptocephalidaceae</taxon>
        <taxon>Piptocephalis</taxon>
    </lineage>
</organism>
<dbReference type="InterPro" id="IPR016181">
    <property type="entry name" value="Acyl_CoA_acyltransferase"/>
</dbReference>
<dbReference type="SUPFAM" id="SSF55729">
    <property type="entry name" value="Acyl-CoA N-acyltransferases (Nat)"/>
    <property type="match status" value="1"/>
</dbReference>
<protein>
    <recommendedName>
        <fullName evidence="1">N-acetyltransferase domain-containing protein</fullName>
    </recommendedName>
</protein>
<dbReference type="PROSITE" id="PS51186">
    <property type="entry name" value="GNAT"/>
    <property type="match status" value="1"/>
</dbReference>
<dbReference type="InterPro" id="IPR000182">
    <property type="entry name" value="GNAT_dom"/>
</dbReference>
<evidence type="ECO:0000313" key="2">
    <source>
        <dbReference type="EMBL" id="RKP13733.1"/>
    </source>
</evidence>
<feature type="domain" description="N-acetyltransferase" evidence="1">
    <location>
        <begin position="18"/>
        <end position="183"/>
    </location>
</feature>
<reference evidence="3" key="1">
    <citation type="journal article" date="2018" name="Nat. Microbiol.">
        <title>Leveraging single-cell genomics to expand the fungal tree of life.</title>
        <authorList>
            <person name="Ahrendt S.R."/>
            <person name="Quandt C.A."/>
            <person name="Ciobanu D."/>
            <person name="Clum A."/>
            <person name="Salamov A."/>
            <person name="Andreopoulos B."/>
            <person name="Cheng J.F."/>
            <person name="Woyke T."/>
            <person name="Pelin A."/>
            <person name="Henrissat B."/>
            <person name="Reynolds N.K."/>
            <person name="Benny G.L."/>
            <person name="Smith M.E."/>
            <person name="James T.Y."/>
            <person name="Grigoriev I.V."/>
        </authorList>
    </citation>
    <scope>NUCLEOTIDE SEQUENCE [LARGE SCALE GENOMIC DNA]</scope>
</reference>
<dbReference type="Proteomes" id="UP000267251">
    <property type="component" value="Unassembled WGS sequence"/>
</dbReference>
<proteinExistence type="predicted"/>
<dbReference type="GO" id="GO:0016747">
    <property type="term" value="F:acyltransferase activity, transferring groups other than amino-acyl groups"/>
    <property type="evidence" value="ECO:0007669"/>
    <property type="project" value="InterPro"/>
</dbReference>
<evidence type="ECO:0000313" key="3">
    <source>
        <dbReference type="Proteomes" id="UP000267251"/>
    </source>
</evidence>
<accession>A0A4P9Y4F0</accession>
<gene>
    <name evidence="2" type="ORF">BJ684DRAFT_9643</name>
</gene>
<dbReference type="AlphaFoldDB" id="A0A4P9Y4F0"/>